<dbReference type="GO" id="GO:0006979">
    <property type="term" value="P:response to oxidative stress"/>
    <property type="evidence" value="ECO:0007669"/>
    <property type="project" value="InterPro"/>
</dbReference>
<feature type="signal peptide" evidence="10">
    <location>
        <begin position="1"/>
        <end position="24"/>
    </location>
</feature>
<keyword evidence="6 8" id="KW-0408">Iron</keyword>
<dbReference type="FunFam" id="1.10.640.10:FF:000003">
    <property type="entry name" value="chorion peroxidase"/>
    <property type="match status" value="1"/>
</dbReference>
<dbReference type="InterPro" id="IPR037120">
    <property type="entry name" value="Haem_peroxidase_sf_animal"/>
</dbReference>
<dbReference type="Pfam" id="PF03098">
    <property type="entry name" value="An_peroxidase"/>
    <property type="match status" value="1"/>
</dbReference>
<gene>
    <name evidence="11" type="ORF">g.27031</name>
</gene>
<evidence type="ECO:0008006" key="12">
    <source>
        <dbReference type="Google" id="ProtNLM"/>
    </source>
</evidence>
<evidence type="ECO:0000256" key="7">
    <source>
        <dbReference type="ARBA" id="ARBA00023180"/>
    </source>
</evidence>
<feature type="non-terminal residue" evidence="11">
    <location>
        <position position="1"/>
    </location>
</feature>
<proteinExistence type="predicted"/>
<keyword evidence="7" id="KW-0325">Glycoprotein</keyword>
<feature type="binding site" description="axial binding residue" evidence="8">
    <location>
        <position position="666"/>
    </location>
    <ligand>
        <name>heme b</name>
        <dbReference type="ChEBI" id="CHEBI:60344"/>
    </ligand>
    <ligandPart>
        <name>Fe</name>
        <dbReference type="ChEBI" id="CHEBI:18248"/>
    </ligandPart>
</feature>
<dbReference type="EMBL" id="GEDC01007178">
    <property type="protein sequence ID" value="JAS30120.1"/>
    <property type="molecule type" value="Transcribed_RNA"/>
</dbReference>
<keyword evidence="5 10" id="KW-0732">Signal</keyword>
<keyword evidence="3" id="KW-0575">Peroxidase</keyword>
<dbReference type="GO" id="GO:0004601">
    <property type="term" value="F:peroxidase activity"/>
    <property type="evidence" value="ECO:0007669"/>
    <property type="project" value="UniProtKB-KW"/>
</dbReference>
<dbReference type="PRINTS" id="PR00457">
    <property type="entry name" value="ANPEROXIDASE"/>
</dbReference>
<evidence type="ECO:0000313" key="11">
    <source>
        <dbReference type="EMBL" id="JAS30120.1"/>
    </source>
</evidence>
<keyword evidence="8" id="KW-0479">Metal-binding</keyword>
<dbReference type="GO" id="GO:0020037">
    <property type="term" value="F:heme binding"/>
    <property type="evidence" value="ECO:0007669"/>
    <property type="project" value="InterPro"/>
</dbReference>
<dbReference type="AlphaFoldDB" id="A0A1B6DWT2"/>
<dbReference type="PROSITE" id="PS50292">
    <property type="entry name" value="PEROXIDASE_3"/>
    <property type="match status" value="1"/>
</dbReference>
<protein>
    <recommendedName>
        <fullName evidence="12">Clip domain-containing protein</fullName>
    </recommendedName>
</protein>
<dbReference type="GO" id="GO:0046872">
    <property type="term" value="F:metal ion binding"/>
    <property type="evidence" value="ECO:0007669"/>
    <property type="project" value="UniProtKB-KW"/>
</dbReference>
<name>A0A1B6DWT2_9HEMI</name>
<dbReference type="SUPFAM" id="SSF48113">
    <property type="entry name" value="Heme-dependent peroxidases"/>
    <property type="match status" value="1"/>
</dbReference>
<evidence type="ECO:0000256" key="2">
    <source>
        <dbReference type="ARBA" id="ARBA00022525"/>
    </source>
</evidence>
<feature type="region of interest" description="Disordered" evidence="9">
    <location>
        <begin position="124"/>
        <end position="143"/>
    </location>
</feature>
<reference evidence="11" key="1">
    <citation type="submission" date="2015-12" db="EMBL/GenBank/DDBJ databases">
        <title>De novo transcriptome assembly of four potential Pierce s Disease insect vectors from Arizona vineyards.</title>
        <authorList>
            <person name="Tassone E.E."/>
        </authorList>
    </citation>
    <scope>NUCLEOTIDE SEQUENCE</scope>
</reference>
<evidence type="ECO:0000256" key="3">
    <source>
        <dbReference type="ARBA" id="ARBA00022559"/>
    </source>
</evidence>
<comment type="subcellular location">
    <subcellularLocation>
        <location evidence="1">Secreted</location>
    </subcellularLocation>
</comment>
<evidence type="ECO:0000256" key="1">
    <source>
        <dbReference type="ARBA" id="ARBA00004613"/>
    </source>
</evidence>
<evidence type="ECO:0000256" key="8">
    <source>
        <dbReference type="PIRSR" id="PIRSR619791-2"/>
    </source>
</evidence>
<organism evidence="11">
    <name type="scientific">Clastoptera arizonana</name>
    <name type="common">Arizona spittle bug</name>
    <dbReference type="NCBI Taxonomy" id="38151"/>
    <lineage>
        <taxon>Eukaryota</taxon>
        <taxon>Metazoa</taxon>
        <taxon>Ecdysozoa</taxon>
        <taxon>Arthropoda</taxon>
        <taxon>Hexapoda</taxon>
        <taxon>Insecta</taxon>
        <taxon>Pterygota</taxon>
        <taxon>Neoptera</taxon>
        <taxon>Paraneoptera</taxon>
        <taxon>Hemiptera</taxon>
        <taxon>Auchenorrhyncha</taxon>
        <taxon>Cercopoidea</taxon>
        <taxon>Clastopteridae</taxon>
        <taxon>Clastoptera</taxon>
    </lineage>
</organism>
<feature type="compositionally biased region" description="Pro residues" evidence="9">
    <location>
        <begin position="130"/>
        <end position="143"/>
    </location>
</feature>
<dbReference type="PANTHER" id="PTHR11475:SF4">
    <property type="entry name" value="CHORION PEROXIDASE"/>
    <property type="match status" value="1"/>
</dbReference>
<dbReference type="PANTHER" id="PTHR11475">
    <property type="entry name" value="OXIDASE/PEROXIDASE"/>
    <property type="match status" value="1"/>
</dbReference>
<accession>A0A1B6DWT2</accession>
<keyword evidence="4 8" id="KW-0349">Heme</keyword>
<dbReference type="GO" id="GO:0022412">
    <property type="term" value="P:cellular process involved in reproduction in multicellular organism"/>
    <property type="evidence" value="ECO:0007669"/>
    <property type="project" value="UniProtKB-ARBA"/>
</dbReference>
<evidence type="ECO:0000256" key="4">
    <source>
        <dbReference type="ARBA" id="ARBA00022617"/>
    </source>
</evidence>
<dbReference type="Gene3D" id="1.10.640.10">
    <property type="entry name" value="Haem peroxidase domain superfamily, animal type"/>
    <property type="match status" value="1"/>
</dbReference>
<feature type="chain" id="PRO_5008581595" description="Clip domain-containing protein" evidence="10">
    <location>
        <begin position="25"/>
        <end position="911"/>
    </location>
</feature>
<dbReference type="InterPro" id="IPR010255">
    <property type="entry name" value="Haem_peroxidase_sf"/>
</dbReference>
<dbReference type="InterPro" id="IPR019791">
    <property type="entry name" value="Haem_peroxidase_animal"/>
</dbReference>
<keyword evidence="3" id="KW-0560">Oxidoreductase</keyword>
<evidence type="ECO:0000256" key="9">
    <source>
        <dbReference type="SAM" id="MobiDB-lite"/>
    </source>
</evidence>
<dbReference type="GO" id="GO:0005576">
    <property type="term" value="C:extracellular region"/>
    <property type="evidence" value="ECO:0007669"/>
    <property type="project" value="UniProtKB-SubCell"/>
</dbReference>
<evidence type="ECO:0000256" key="6">
    <source>
        <dbReference type="ARBA" id="ARBA00023004"/>
    </source>
</evidence>
<dbReference type="CDD" id="cd09823">
    <property type="entry name" value="peroxinectin_like"/>
    <property type="match status" value="1"/>
</dbReference>
<sequence length="911" mass="102583">ALKCRAPTMLDVFVFLTCALSVFSADVFRTELFPEQLEQQQVQFQQVALQQQIQDLQRQQQVAPPFLRDSLRQQQDVLNGQLRDLQDYLLKLQQRIQDQLGGGGRFQEPPSRTQANFVPKIVNNVEPKPDFQPRPQPQVQRPPPPVDLQLQSNGVDIPCATQSGEAGFCRPLIKCLSFYAELPELKRQPCQLGVDELGVCCPLRTRPSGGGNRKNSGVLQAPPPPPVIIPPFTPQQLNQAAENALEKLQERFKFISQLFSQRVFINPGSAAASHLEFFPTSNVTLQQGDTAQKSVQASVDLVNEFKLSPDQGKFALPTFSVLNTVIGDTCPRSAFCQQTKYRSADGSCNNLNHDRWGRAGTALQRILPPKYGDGVNSPREFEANGKPLPSPRLVSTHFAQEADAPSSNYTLMVMQFGQFLDHDLTHTPISRGQSGTGISCCRNGVVIEENLRHPDCFHIELPRSDKIFSPFGERCMEFVRSLPAPRPECNFGPREQMNQITHWLDGSNIYGSDQGSQTNLREFRGGRLRIQNFQGKEMLPANSAECSSEDNTLSCFQAGDGRVNEQPNLALIHTLFMREHNRVVKELQNLHPDWSDEALFQETRRVVVAEVQHITYNEFLPIILGRPYMDKSQLSPKDNGWTRLYDPELNGGTTNVFATAAFRFGHSLIQSHMHGYGRFGNVREDLQLSKQHFTPFVLYNEGAVDDMVRGLASQSCQKFDRFFSKEITDHLFQGDLDLGLDLVALNIQRGRDHGLPPYNDWREVCGLPRVKNWQSLQDVMDRESITRLAQLYSSVDEVDLFVGAVAERPAPDAMLGPTFVCLVGDQFARLRRGDRFFYEESSQPSSFTQGQLEQLRKTSLARILCDNSESLIITQPLAFVQPSFLNQRVACSSQSIPKVEFHPWLQERPAV</sequence>
<evidence type="ECO:0000256" key="5">
    <source>
        <dbReference type="ARBA" id="ARBA00022729"/>
    </source>
</evidence>
<evidence type="ECO:0000256" key="10">
    <source>
        <dbReference type="SAM" id="SignalP"/>
    </source>
</evidence>
<keyword evidence="2" id="KW-0964">Secreted</keyword>